<dbReference type="InterPro" id="IPR027417">
    <property type="entry name" value="P-loop_NTPase"/>
</dbReference>
<dbReference type="Pfam" id="PF00005">
    <property type="entry name" value="ABC_tran"/>
    <property type="match status" value="1"/>
</dbReference>
<dbReference type="GO" id="GO:0016887">
    <property type="term" value="F:ATP hydrolysis activity"/>
    <property type="evidence" value="ECO:0007669"/>
    <property type="project" value="InterPro"/>
</dbReference>
<dbReference type="SUPFAM" id="SSF90123">
    <property type="entry name" value="ABC transporter transmembrane region"/>
    <property type="match status" value="1"/>
</dbReference>
<keyword evidence="3 5" id="KW-1133">Transmembrane helix</keyword>
<keyword evidence="2 5" id="KW-0812">Transmembrane</keyword>
<evidence type="ECO:0000313" key="8">
    <source>
        <dbReference type="EMBL" id="AXM06988.1"/>
    </source>
</evidence>
<feature type="domain" description="ABC transmembrane type-1" evidence="7">
    <location>
        <begin position="58"/>
        <end position="336"/>
    </location>
</feature>
<evidence type="ECO:0000259" key="7">
    <source>
        <dbReference type="PROSITE" id="PS50929"/>
    </source>
</evidence>
<accession>A0A2B7IDN0</accession>
<evidence type="ECO:0000256" key="3">
    <source>
        <dbReference type="ARBA" id="ARBA00022989"/>
    </source>
</evidence>
<dbReference type="Proteomes" id="UP000226191">
    <property type="component" value="Unassembled WGS sequence"/>
</dbReference>
<feature type="transmembrane region" description="Helical" evidence="5">
    <location>
        <begin position="166"/>
        <end position="186"/>
    </location>
</feature>
<reference evidence="9 10" key="1">
    <citation type="submission" date="2017-02" db="EMBL/GenBank/DDBJ databases">
        <title>Prevalence of linear plasmids in Cutibacterium acnes isolates obtained from cancerous prostatic tissue.</title>
        <authorList>
            <person name="Davidsson S."/>
            <person name="Bruggemann H."/>
        </authorList>
    </citation>
    <scope>NUCLEOTIDE SEQUENCE [LARGE SCALE GENOMIC DNA]</scope>
    <source>
        <strain evidence="9 10">11-78</strain>
    </source>
</reference>
<evidence type="ECO:0000313" key="10">
    <source>
        <dbReference type="Proteomes" id="UP000226191"/>
    </source>
</evidence>
<dbReference type="EMBL" id="MVCE01000002">
    <property type="protein sequence ID" value="PGF35207.1"/>
    <property type="molecule type" value="Genomic_DNA"/>
</dbReference>
<dbReference type="Gene3D" id="1.20.1560.10">
    <property type="entry name" value="ABC transporter type 1, transmembrane domain"/>
    <property type="match status" value="1"/>
</dbReference>
<proteinExistence type="predicted"/>
<dbReference type="GO" id="GO:0140359">
    <property type="term" value="F:ABC-type transporter activity"/>
    <property type="evidence" value="ECO:0007669"/>
    <property type="project" value="InterPro"/>
</dbReference>
<dbReference type="InterPro" id="IPR036640">
    <property type="entry name" value="ABC1_TM_sf"/>
</dbReference>
<dbReference type="PANTHER" id="PTHR24221:SF654">
    <property type="entry name" value="ATP-BINDING CASSETTE SUB-FAMILY B MEMBER 6"/>
    <property type="match status" value="1"/>
</dbReference>
<dbReference type="CDD" id="cd07346">
    <property type="entry name" value="ABC_6TM_exporters"/>
    <property type="match status" value="1"/>
</dbReference>
<evidence type="ECO:0000256" key="5">
    <source>
        <dbReference type="SAM" id="Phobius"/>
    </source>
</evidence>
<dbReference type="OrthoDB" id="4966664at2"/>
<evidence type="ECO:0000259" key="6">
    <source>
        <dbReference type="PROSITE" id="PS50893"/>
    </source>
</evidence>
<organism evidence="9 10">
    <name type="scientific">Cutibacterium acnes</name>
    <name type="common">Propionibacterium acnes</name>
    <dbReference type="NCBI Taxonomy" id="1747"/>
    <lineage>
        <taxon>Bacteria</taxon>
        <taxon>Bacillati</taxon>
        <taxon>Actinomycetota</taxon>
        <taxon>Actinomycetes</taxon>
        <taxon>Propionibacteriales</taxon>
        <taxon>Propionibacteriaceae</taxon>
        <taxon>Cutibacterium</taxon>
    </lineage>
</organism>
<dbReference type="Pfam" id="PF00664">
    <property type="entry name" value="ABC_membrane"/>
    <property type="match status" value="1"/>
</dbReference>
<feature type="transmembrane region" description="Helical" evidence="5">
    <location>
        <begin position="276"/>
        <end position="299"/>
    </location>
</feature>
<keyword evidence="4 5" id="KW-0472">Membrane</keyword>
<comment type="subcellular location">
    <subcellularLocation>
        <location evidence="1">Cell membrane</location>
        <topology evidence="1">Multi-pass membrane protein</topology>
    </subcellularLocation>
</comment>
<dbReference type="PROSITE" id="PS50929">
    <property type="entry name" value="ABC_TM1F"/>
    <property type="match status" value="1"/>
</dbReference>
<evidence type="ECO:0000256" key="2">
    <source>
        <dbReference type="ARBA" id="ARBA00022692"/>
    </source>
</evidence>
<evidence type="ECO:0000313" key="9">
    <source>
        <dbReference type="EMBL" id="PGF35207.1"/>
    </source>
</evidence>
<feature type="transmembrane region" description="Helical" evidence="5">
    <location>
        <begin position="192"/>
        <end position="213"/>
    </location>
</feature>
<name>A0A2B7IDN0_CUTAC</name>
<dbReference type="EMBL" id="CP031442">
    <property type="protein sequence ID" value="AXM06988.1"/>
    <property type="molecule type" value="Genomic_DNA"/>
</dbReference>
<feature type="domain" description="ABC transporter" evidence="6">
    <location>
        <begin position="357"/>
        <end position="588"/>
    </location>
</feature>
<dbReference type="PROSITE" id="PS00211">
    <property type="entry name" value="ABC_TRANSPORTER_1"/>
    <property type="match status" value="1"/>
</dbReference>
<evidence type="ECO:0000256" key="4">
    <source>
        <dbReference type="ARBA" id="ARBA00023136"/>
    </source>
</evidence>
<dbReference type="SUPFAM" id="SSF52540">
    <property type="entry name" value="P-loop containing nucleoside triphosphate hydrolases"/>
    <property type="match status" value="1"/>
</dbReference>
<dbReference type="GO" id="GO:0005886">
    <property type="term" value="C:plasma membrane"/>
    <property type="evidence" value="ECO:0007669"/>
    <property type="project" value="UniProtKB-SubCell"/>
</dbReference>
<dbReference type="InterPro" id="IPR017871">
    <property type="entry name" value="ABC_transporter-like_CS"/>
</dbReference>
<dbReference type="AlphaFoldDB" id="A0A2B7IDN0"/>
<dbReference type="GO" id="GO:0034040">
    <property type="term" value="F:ATPase-coupled lipid transmembrane transporter activity"/>
    <property type="evidence" value="ECO:0007669"/>
    <property type="project" value="TreeGrafter"/>
</dbReference>
<gene>
    <name evidence="9" type="ORF">B1B09_06370</name>
    <name evidence="8" type="ORF">DXN06_07450</name>
</gene>
<evidence type="ECO:0000256" key="1">
    <source>
        <dbReference type="ARBA" id="ARBA00004651"/>
    </source>
</evidence>
<dbReference type="Proteomes" id="UP000256621">
    <property type="component" value="Chromosome"/>
</dbReference>
<dbReference type="PROSITE" id="PS50893">
    <property type="entry name" value="ABC_TRANSPORTER_2"/>
    <property type="match status" value="1"/>
</dbReference>
<sequence length="588" mass="62373">MIRTPRRHWHPKLGWLPHIPRQTPPPIDAPLIDVTHAHDGRAVVRRMARDGRRWLLPGSVSSAFVSLVNIGVPMALGRAIDDGVVAADAAALTGWLALVALAYLVRAIAQTIRMQTNVGAGLAEHDLRIQALERITAPEGIGGRSRLPGDLLAVVVTDVRAVSRAFIALTSIPGNVVTLLGALISMTLINGWLALATVCIVPLLILLSVKGVAPVKRSTRRERRAEAAVAGSAADLTSGLRIIQGLSAQRRATARFRTASRQGLDATLRTRRVKGVYTGTINASVGVFITALTVLAGWLTLAGRISVGELVTVVGLAQTLGPPLRALGVDTATMLATAHASGDRFCELRDSPAAWQIHPDDGARTTPGDGPVELHIPVRDFQLDVAGGTHVGVMAPQSVCDALAEAIDHGSETVLNGVPASRLNPAQRRRLVLVAPRSPELFDDTARANIVLDSQTTVARLNAVVDAAALDTVVAVLPRGLETEVGEGGRHVSGGQRQRLALARALLHSPDGLVLIDPTTSIDAVTTATIARKVRQLRAGRTTIIATTSPALLDQMDEVVLLDADGRQIARAPHRELLARDDYREMLS</sequence>
<dbReference type="Gene3D" id="3.40.50.300">
    <property type="entry name" value="P-loop containing nucleotide triphosphate hydrolases"/>
    <property type="match status" value="1"/>
</dbReference>
<dbReference type="GO" id="GO:0005524">
    <property type="term" value="F:ATP binding"/>
    <property type="evidence" value="ECO:0007669"/>
    <property type="project" value="UniProtKB-KW"/>
</dbReference>
<keyword evidence="8" id="KW-0547">Nucleotide-binding</keyword>
<keyword evidence="8" id="KW-0067">ATP-binding</keyword>
<feature type="transmembrane region" description="Helical" evidence="5">
    <location>
        <begin position="54"/>
        <end position="72"/>
    </location>
</feature>
<dbReference type="InterPro" id="IPR003439">
    <property type="entry name" value="ABC_transporter-like_ATP-bd"/>
</dbReference>
<dbReference type="InterPro" id="IPR039421">
    <property type="entry name" value="Type_1_exporter"/>
</dbReference>
<feature type="transmembrane region" description="Helical" evidence="5">
    <location>
        <begin position="84"/>
        <end position="105"/>
    </location>
</feature>
<dbReference type="PANTHER" id="PTHR24221">
    <property type="entry name" value="ATP-BINDING CASSETTE SUB-FAMILY B"/>
    <property type="match status" value="1"/>
</dbReference>
<evidence type="ECO:0000313" key="11">
    <source>
        <dbReference type="Proteomes" id="UP000256621"/>
    </source>
</evidence>
<dbReference type="InterPro" id="IPR011527">
    <property type="entry name" value="ABC1_TM_dom"/>
</dbReference>
<reference evidence="8 11" key="2">
    <citation type="submission" date="2018-08" db="EMBL/GenBank/DDBJ databases">
        <title>Genome sequencing of Cutibacterium acnes KCOM 1315.</title>
        <authorList>
            <person name="Kook J.-K."/>
            <person name="Park S.-N."/>
            <person name="Lim Y.K."/>
        </authorList>
    </citation>
    <scope>NUCLEOTIDE SEQUENCE [LARGE SCALE GENOMIC DNA]</scope>
    <source>
        <strain evidence="8 11">KCOM 1315</strain>
    </source>
</reference>
<protein>
    <submittedName>
        <fullName evidence="8 9">ABC transporter</fullName>
    </submittedName>
</protein>